<reference evidence="2 3" key="1">
    <citation type="submission" date="2016-11" db="EMBL/GenBank/DDBJ databases">
        <title>The macronuclear genome of Stentor coeruleus: a giant cell with tiny introns.</title>
        <authorList>
            <person name="Slabodnick M."/>
            <person name="Ruby J.G."/>
            <person name="Reiff S.B."/>
            <person name="Swart E.C."/>
            <person name="Gosai S."/>
            <person name="Prabakaran S."/>
            <person name="Witkowska E."/>
            <person name="Larue G.E."/>
            <person name="Fisher S."/>
            <person name="Freeman R.M."/>
            <person name="Gunawardena J."/>
            <person name="Chu W."/>
            <person name="Stover N.A."/>
            <person name="Gregory B.D."/>
            <person name="Nowacki M."/>
            <person name="Derisi J."/>
            <person name="Roy S.W."/>
            <person name="Marshall W.F."/>
            <person name="Sood P."/>
        </authorList>
    </citation>
    <scope>NUCLEOTIDE SEQUENCE [LARGE SCALE GENOMIC DNA]</scope>
    <source>
        <strain evidence="2">WM001</strain>
    </source>
</reference>
<feature type="transmembrane region" description="Helical" evidence="1">
    <location>
        <begin position="383"/>
        <end position="405"/>
    </location>
</feature>
<keyword evidence="1" id="KW-0472">Membrane</keyword>
<keyword evidence="1" id="KW-0812">Transmembrane</keyword>
<proteinExistence type="predicted"/>
<sequence>MIILLLSLCSAFELLDPFIKQACTRNSIFSLQIDDHFSDIITKAAILTPDFLKITDRKIESSQVSVFESGYSKNVTTIVLVDSRVYALMDDGLLIFNFEVFWKPKFIQRFRDPILNRYKKMKADKLIVLYDSKSFVVIKVTTNLYPVIVSVVEDSEYIQSIEVVADKIVVFKRTGVFVYTITDYDLGLIEIESYLLAKDMSLAHLDIKSTYKGDRVFALDKLNGILEFSIIALSLINTYNITGNLISGYDIYLIIDGIIEINTHNNHQVHYNNTSTCEYLKMDNEFIYCGFQSTLSVISRLILLNSDISVFSPIKALEVHNSFLILGIEESIKAYEISLGPLFIKGRVPDEVKDYKVIFTVSNPSTTLTEGFILSVQYSLTNVVVFILLSFIGIFILVFMCTSLCRYCNKETTETVPIVRPGADEVPPSTERNIMSDRALIGSQTNRS</sequence>
<evidence type="ECO:0000313" key="3">
    <source>
        <dbReference type="Proteomes" id="UP000187209"/>
    </source>
</evidence>
<protein>
    <submittedName>
        <fullName evidence="2">Uncharacterized protein</fullName>
    </submittedName>
</protein>
<evidence type="ECO:0000256" key="1">
    <source>
        <dbReference type="SAM" id="Phobius"/>
    </source>
</evidence>
<organism evidence="2 3">
    <name type="scientific">Stentor coeruleus</name>
    <dbReference type="NCBI Taxonomy" id="5963"/>
    <lineage>
        <taxon>Eukaryota</taxon>
        <taxon>Sar</taxon>
        <taxon>Alveolata</taxon>
        <taxon>Ciliophora</taxon>
        <taxon>Postciliodesmatophora</taxon>
        <taxon>Heterotrichea</taxon>
        <taxon>Heterotrichida</taxon>
        <taxon>Stentoridae</taxon>
        <taxon>Stentor</taxon>
    </lineage>
</organism>
<dbReference type="AlphaFoldDB" id="A0A1R2AWZ4"/>
<keyword evidence="1" id="KW-1133">Transmembrane helix</keyword>
<evidence type="ECO:0000313" key="2">
    <source>
        <dbReference type="EMBL" id="OMJ69027.1"/>
    </source>
</evidence>
<name>A0A1R2AWZ4_9CILI</name>
<accession>A0A1R2AWZ4</accession>
<dbReference type="EMBL" id="MPUH01001250">
    <property type="protein sequence ID" value="OMJ69027.1"/>
    <property type="molecule type" value="Genomic_DNA"/>
</dbReference>
<gene>
    <name evidence="2" type="ORF">SteCoe_33359</name>
</gene>
<keyword evidence="3" id="KW-1185">Reference proteome</keyword>
<dbReference type="Proteomes" id="UP000187209">
    <property type="component" value="Unassembled WGS sequence"/>
</dbReference>
<comment type="caution">
    <text evidence="2">The sequence shown here is derived from an EMBL/GenBank/DDBJ whole genome shotgun (WGS) entry which is preliminary data.</text>
</comment>